<evidence type="ECO:0000313" key="2">
    <source>
        <dbReference type="EMBL" id="CAD2165838.1"/>
    </source>
</evidence>
<dbReference type="InterPro" id="IPR036770">
    <property type="entry name" value="Ankyrin_rpt-contain_sf"/>
</dbReference>
<name>A0A6V7UUC3_MELEN</name>
<proteinExistence type="predicted"/>
<feature type="repeat" description="ANK" evidence="1">
    <location>
        <begin position="8"/>
        <end position="40"/>
    </location>
</feature>
<comment type="caution">
    <text evidence="2">The sequence shown here is derived from an EMBL/GenBank/DDBJ whole genome shotgun (WGS) entry which is preliminary data.</text>
</comment>
<evidence type="ECO:0000313" key="3">
    <source>
        <dbReference type="Proteomes" id="UP000580250"/>
    </source>
</evidence>
<evidence type="ECO:0000256" key="1">
    <source>
        <dbReference type="PROSITE-ProRule" id="PRU00023"/>
    </source>
</evidence>
<dbReference type="InterPro" id="IPR002110">
    <property type="entry name" value="Ankyrin_rpt"/>
</dbReference>
<reference evidence="2 3" key="1">
    <citation type="submission" date="2020-08" db="EMBL/GenBank/DDBJ databases">
        <authorList>
            <person name="Koutsovoulos G."/>
            <person name="Danchin GJ E."/>
        </authorList>
    </citation>
    <scope>NUCLEOTIDE SEQUENCE [LARGE SCALE GENOMIC DNA]</scope>
</reference>
<protein>
    <submittedName>
        <fullName evidence="2">Uncharacterized protein</fullName>
    </submittedName>
</protein>
<dbReference type="SMART" id="SM00248">
    <property type="entry name" value="ANK"/>
    <property type="match status" value="2"/>
</dbReference>
<dbReference type="OrthoDB" id="504170at2759"/>
<dbReference type="Gene3D" id="1.25.40.20">
    <property type="entry name" value="Ankyrin repeat-containing domain"/>
    <property type="match status" value="1"/>
</dbReference>
<accession>A0A6V7UUC3</accession>
<organism evidence="2 3">
    <name type="scientific">Meloidogyne enterolobii</name>
    <name type="common">Root-knot nematode worm</name>
    <name type="synonym">Meloidogyne mayaguensis</name>
    <dbReference type="NCBI Taxonomy" id="390850"/>
    <lineage>
        <taxon>Eukaryota</taxon>
        <taxon>Metazoa</taxon>
        <taxon>Ecdysozoa</taxon>
        <taxon>Nematoda</taxon>
        <taxon>Chromadorea</taxon>
        <taxon>Rhabditida</taxon>
        <taxon>Tylenchina</taxon>
        <taxon>Tylenchomorpha</taxon>
        <taxon>Tylenchoidea</taxon>
        <taxon>Meloidogynidae</taxon>
        <taxon>Meloidogyninae</taxon>
        <taxon>Meloidogyne</taxon>
    </lineage>
</organism>
<dbReference type="PROSITE" id="PS50088">
    <property type="entry name" value="ANK_REPEAT"/>
    <property type="match status" value="1"/>
</dbReference>
<dbReference type="EMBL" id="CAJEWN010000113">
    <property type="protein sequence ID" value="CAD2165838.1"/>
    <property type="molecule type" value="Genomic_DNA"/>
</dbReference>
<dbReference type="SUPFAM" id="SSF48403">
    <property type="entry name" value="Ankyrin repeat"/>
    <property type="match status" value="1"/>
</dbReference>
<dbReference type="AlphaFoldDB" id="A0A6V7UUC3"/>
<dbReference type="PROSITE" id="PS50297">
    <property type="entry name" value="ANK_REP_REGION"/>
    <property type="match status" value="1"/>
</dbReference>
<sequence>MVNATNKNQETALHIATRYTQGKAVLALLEAGADPHLMDKHLETSLHIAAWDGQNGLLDLLCRFSHFLDIQNSVI</sequence>
<gene>
    <name evidence="2" type="ORF">MENT_LOCUS17421</name>
</gene>
<dbReference type="Proteomes" id="UP000580250">
    <property type="component" value="Unassembled WGS sequence"/>
</dbReference>
<dbReference type="Pfam" id="PF12796">
    <property type="entry name" value="Ank_2"/>
    <property type="match status" value="1"/>
</dbReference>
<keyword evidence="1" id="KW-0040">ANK repeat</keyword>